<evidence type="ECO:0000313" key="3">
    <source>
        <dbReference type="Proteomes" id="UP001597506"/>
    </source>
</evidence>
<feature type="transmembrane region" description="Helical" evidence="1">
    <location>
        <begin position="122"/>
        <end position="143"/>
    </location>
</feature>
<protein>
    <submittedName>
        <fullName evidence="2">CBO0543 family protein</fullName>
    </submittedName>
</protein>
<accession>A0ABW5RPA3</accession>
<gene>
    <name evidence="2" type="ORF">ACFSUL_06030</name>
</gene>
<comment type="caution">
    <text evidence="2">The sequence shown here is derived from an EMBL/GenBank/DDBJ whole genome shotgun (WGS) entry which is preliminary data.</text>
</comment>
<dbReference type="Proteomes" id="UP001597506">
    <property type="component" value="Unassembled WGS sequence"/>
</dbReference>
<dbReference type="NCBIfam" id="NF041644">
    <property type="entry name" value="CBO0543_fam"/>
    <property type="match status" value="1"/>
</dbReference>
<feature type="transmembrane region" description="Helical" evidence="1">
    <location>
        <begin position="59"/>
        <end position="80"/>
    </location>
</feature>
<keyword evidence="1" id="KW-0812">Transmembrane</keyword>
<keyword evidence="3" id="KW-1185">Reference proteome</keyword>
<dbReference type="EMBL" id="JBHUMF010000015">
    <property type="protein sequence ID" value="MFD2680309.1"/>
    <property type="molecule type" value="Genomic_DNA"/>
</dbReference>
<name>A0ABW5RPA3_9BACI</name>
<reference evidence="3" key="1">
    <citation type="journal article" date="2019" name="Int. J. Syst. Evol. Microbiol.">
        <title>The Global Catalogue of Microorganisms (GCM) 10K type strain sequencing project: providing services to taxonomists for standard genome sequencing and annotation.</title>
        <authorList>
            <consortium name="The Broad Institute Genomics Platform"/>
            <consortium name="The Broad Institute Genome Sequencing Center for Infectious Disease"/>
            <person name="Wu L."/>
            <person name="Ma J."/>
        </authorList>
    </citation>
    <scope>NUCLEOTIDE SEQUENCE [LARGE SCALE GENOMIC DNA]</scope>
    <source>
        <strain evidence="3">KCTC 3913</strain>
    </source>
</reference>
<dbReference type="RefSeq" id="WP_377933631.1">
    <property type="nucleotide sequence ID" value="NZ_JBHUMF010000015.1"/>
</dbReference>
<feature type="transmembrane region" description="Helical" evidence="1">
    <location>
        <begin position="92"/>
        <end position="116"/>
    </location>
</feature>
<sequence length="158" mass="18489">MLFAYTTISILFLLAVFTPKKIAGIEIYSTFFFAYWLGITCDIIFDLTYHLYGYVAEGAQLTSVCFITVIYFSVNTLFLNSFPYNKSILAKIVYILAWSIFATIYESIAVNTAFFYYNGWKLWYSAVLYPIIFTSLVLNLLWVRKLLFRYINREQSSM</sequence>
<dbReference type="InterPro" id="IPR048147">
    <property type="entry name" value="CBO0543-like"/>
</dbReference>
<evidence type="ECO:0000313" key="2">
    <source>
        <dbReference type="EMBL" id="MFD2680309.1"/>
    </source>
</evidence>
<keyword evidence="1" id="KW-0472">Membrane</keyword>
<keyword evidence="1" id="KW-1133">Transmembrane helix</keyword>
<evidence type="ECO:0000256" key="1">
    <source>
        <dbReference type="SAM" id="Phobius"/>
    </source>
</evidence>
<organism evidence="2 3">
    <name type="scientific">Bacillus seohaeanensis</name>
    <dbReference type="NCBI Taxonomy" id="284580"/>
    <lineage>
        <taxon>Bacteria</taxon>
        <taxon>Bacillati</taxon>
        <taxon>Bacillota</taxon>
        <taxon>Bacilli</taxon>
        <taxon>Bacillales</taxon>
        <taxon>Bacillaceae</taxon>
        <taxon>Bacillus</taxon>
    </lineage>
</organism>
<proteinExistence type="predicted"/>